<comment type="caution">
    <text evidence="2">The sequence shown here is derived from an EMBL/GenBank/DDBJ whole genome shotgun (WGS) entry which is preliminary data.</text>
</comment>
<feature type="region of interest" description="Disordered" evidence="1">
    <location>
        <begin position="100"/>
        <end position="139"/>
    </location>
</feature>
<evidence type="ECO:0000256" key="1">
    <source>
        <dbReference type="SAM" id="MobiDB-lite"/>
    </source>
</evidence>
<dbReference type="RefSeq" id="XP_043041871.1">
    <property type="nucleotide sequence ID" value="XM_043181938.1"/>
</dbReference>
<evidence type="ECO:0000313" key="2">
    <source>
        <dbReference type="EMBL" id="KAG7448371.1"/>
    </source>
</evidence>
<dbReference type="EMBL" id="MU250529">
    <property type="protein sequence ID" value="KAG7448371.1"/>
    <property type="molecule type" value="Genomic_DNA"/>
</dbReference>
<sequence length="229" mass="25297">MSIIDEKITVPQDITTLLTAYSSLSPATLIRATGSQQPIGSTLIPTTSTPTDQPTATAVNHFFPPLPVLPPRMCTVSHCHKILPGHYMFKRCEQHRLQNRHHSKLKRVREKVVKSAGPPEGSIGETFEQGREDSIDPEDEKIQDAGVESEAEAANIPFMADKEVCELVIHQLHVSHFRFVQFRGGDRIAARPKTVTISLAPVFGGVCVIPVGCKGRPCKHVVERKLNRN</sequence>
<feature type="compositionally biased region" description="Basic residues" evidence="1">
    <location>
        <begin position="100"/>
        <end position="109"/>
    </location>
</feature>
<name>A0A9P8AUS6_9AGAR</name>
<dbReference type="Proteomes" id="UP000812287">
    <property type="component" value="Unassembled WGS sequence"/>
</dbReference>
<organism evidence="2 3">
    <name type="scientific">Guyanagaster necrorhizus</name>
    <dbReference type="NCBI Taxonomy" id="856835"/>
    <lineage>
        <taxon>Eukaryota</taxon>
        <taxon>Fungi</taxon>
        <taxon>Dikarya</taxon>
        <taxon>Basidiomycota</taxon>
        <taxon>Agaricomycotina</taxon>
        <taxon>Agaricomycetes</taxon>
        <taxon>Agaricomycetidae</taxon>
        <taxon>Agaricales</taxon>
        <taxon>Marasmiineae</taxon>
        <taxon>Physalacriaceae</taxon>
        <taxon>Guyanagaster</taxon>
    </lineage>
</organism>
<reference evidence="2" key="1">
    <citation type="submission" date="2020-11" db="EMBL/GenBank/DDBJ databases">
        <title>Adaptations for nitrogen fixation in a non-lichenized fungal sporocarp promotes dispersal by wood-feeding termites.</title>
        <authorList>
            <consortium name="DOE Joint Genome Institute"/>
            <person name="Koch R.A."/>
            <person name="Yoon G."/>
            <person name="Arayal U."/>
            <person name="Lail K."/>
            <person name="Amirebrahimi M."/>
            <person name="Labutti K."/>
            <person name="Lipzen A."/>
            <person name="Riley R."/>
            <person name="Barry K."/>
            <person name="Henrissat B."/>
            <person name="Grigoriev I.V."/>
            <person name="Herr J.R."/>
            <person name="Aime M.C."/>
        </authorList>
    </citation>
    <scope>NUCLEOTIDE SEQUENCE</scope>
    <source>
        <strain evidence="2">MCA 3950</strain>
    </source>
</reference>
<gene>
    <name evidence="2" type="ORF">BT62DRAFT_701843</name>
</gene>
<dbReference type="AlphaFoldDB" id="A0A9P8AUS6"/>
<accession>A0A9P8AUS6</accession>
<keyword evidence="3" id="KW-1185">Reference proteome</keyword>
<proteinExistence type="predicted"/>
<dbReference type="OrthoDB" id="3070249at2759"/>
<dbReference type="GeneID" id="66104234"/>
<evidence type="ECO:0000313" key="3">
    <source>
        <dbReference type="Proteomes" id="UP000812287"/>
    </source>
</evidence>
<protein>
    <submittedName>
        <fullName evidence="2">Uncharacterized protein</fullName>
    </submittedName>
</protein>